<evidence type="ECO:0008006" key="4">
    <source>
        <dbReference type="Google" id="ProtNLM"/>
    </source>
</evidence>
<sequence length="94" mass="10063">MKKAFLGMLVIALGFGTMSLSTSSNDVANSSIKNQQKVEVANVVFGATYTAPWLGICCESPLSAVERDLIKRGLPPTNYTVLSTTSTTVTYKIN</sequence>
<accession>A0A6J4GBJ5</accession>
<protein>
    <recommendedName>
        <fullName evidence="4">HMA domain-containing protein</fullName>
    </recommendedName>
</protein>
<feature type="signal peptide" evidence="1">
    <location>
        <begin position="1"/>
        <end position="24"/>
    </location>
</feature>
<dbReference type="AlphaFoldDB" id="A0A6J4GBJ5"/>
<reference evidence="2 3" key="1">
    <citation type="submission" date="2020-02" db="EMBL/GenBank/DDBJ databases">
        <authorList>
            <person name="Criscuolo A."/>
        </authorList>
    </citation>
    <scope>NUCLEOTIDE SEQUENCE [LARGE SCALE GENOMIC DNA]</scope>
    <source>
        <strain evidence="2">CIP105534</strain>
    </source>
</reference>
<evidence type="ECO:0000313" key="3">
    <source>
        <dbReference type="Proteomes" id="UP000479938"/>
    </source>
</evidence>
<organism evidence="2 3">
    <name type="scientific">Flavobacterium bizetiae</name>
    <dbReference type="NCBI Taxonomy" id="2704140"/>
    <lineage>
        <taxon>Bacteria</taxon>
        <taxon>Pseudomonadati</taxon>
        <taxon>Bacteroidota</taxon>
        <taxon>Flavobacteriia</taxon>
        <taxon>Flavobacteriales</taxon>
        <taxon>Flavobacteriaceae</taxon>
        <taxon>Flavobacterium</taxon>
    </lineage>
</organism>
<keyword evidence="1" id="KW-0732">Signal</keyword>
<keyword evidence="3" id="KW-1185">Reference proteome</keyword>
<evidence type="ECO:0000256" key="1">
    <source>
        <dbReference type="SAM" id="SignalP"/>
    </source>
</evidence>
<dbReference type="EMBL" id="CADCSU010000040">
    <property type="protein sequence ID" value="CAA9195390.1"/>
    <property type="molecule type" value="Genomic_DNA"/>
</dbReference>
<gene>
    <name evidence="2" type="ORF">FLA105534_00618</name>
</gene>
<proteinExistence type="predicted"/>
<dbReference type="Proteomes" id="UP000479938">
    <property type="component" value="Unassembled WGS sequence"/>
</dbReference>
<evidence type="ECO:0000313" key="2">
    <source>
        <dbReference type="EMBL" id="CAA9195390.1"/>
    </source>
</evidence>
<feature type="chain" id="PRO_5027059015" description="HMA domain-containing protein" evidence="1">
    <location>
        <begin position="25"/>
        <end position="94"/>
    </location>
</feature>
<name>A0A6J4GBJ5_9FLAO</name>